<evidence type="ECO:0000313" key="3">
    <source>
        <dbReference type="Proteomes" id="UP000629468"/>
    </source>
</evidence>
<name>A0A8H7F572_AGABI</name>
<reference evidence="2 3" key="1">
    <citation type="journal article" name="Sci. Rep.">
        <title>Telomere-to-telomere assembled and centromere annotated genomes of the two main subspecies of the button mushroom Agaricus bisporus reveal especially polymorphic chromosome ends.</title>
        <authorList>
            <person name="Sonnenberg A.S.M."/>
            <person name="Sedaghat-Telgerd N."/>
            <person name="Lavrijssen B."/>
            <person name="Ohm R.A."/>
            <person name="Hendrickx P.M."/>
            <person name="Scholtmeijer K."/>
            <person name="Baars J.J.P."/>
            <person name="van Peer A."/>
        </authorList>
    </citation>
    <scope>NUCLEOTIDE SEQUENCE [LARGE SCALE GENOMIC DNA]</scope>
    <source>
        <strain evidence="2 3">H119_p4</strain>
    </source>
</reference>
<dbReference type="EMBL" id="JABXXO010000005">
    <property type="protein sequence ID" value="KAF7777627.1"/>
    <property type="molecule type" value="Genomic_DNA"/>
</dbReference>
<evidence type="ECO:0000313" key="2">
    <source>
        <dbReference type="EMBL" id="KAF7777627.1"/>
    </source>
</evidence>
<sequence>MAIKDTANIDESINQRRRHVYHSSPTASAPFVPTAAPFQLPGILFIPACINSWSNISCIRESITQRGPVCRGFEPSGQRARVAEGTEMTDAVAFIDDLF</sequence>
<organism evidence="2 3">
    <name type="scientific">Agaricus bisporus var. burnettii</name>
    <dbReference type="NCBI Taxonomy" id="192524"/>
    <lineage>
        <taxon>Eukaryota</taxon>
        <taxon>Fungi</taxon>
        <taxon>Dikarya</taxon>
        <taxon>Basidiomycota</taxon>
        <taxon>Agaricomycotina</taxon>
        <taxon>Agaricomycetes</taxon>
        <taxon>Agaricomycetidae</taxon>
        <taxon>Agaricales</taxon>
        <taxon>Agaricineae</taxon>
        <taxon>Agaricaceae</taxon>
        <taxon>Agaricus</taxon>
    </lineage>
</organism>
<dbReference type="AlphaFoldDB" id="A0A8H7F572"/>
<accession>A0A8H7F572</accession>
<protein>
    <submittedName>
        <fullName evidence="2">Uncharacterized protein</fullName>
    </submittedName>
</protein>
<gene>
    <name evidence="2" type="ORF">Agabi119p4_3699</name>
</gene>
<evidence type="ECO:0000256" key="1">
    <source>
        <dbReference type="SAM" id="MobiDB-lite"/>
    </source>
</evidence>
<feature type="region of interest" description="Disordered" evidence="1">
    <location>
        <begin position="1"/>
        <end position="26"/>
    </location>
</feature>
<comment type="caution">
    <text evidence="2">The sequence shown here is derived from an EMBL/GenBank/DDBJ whole genome shotgun (WGS) entry which is preliminary data.</text>
</comment>
<proteinExistence type="predicted"/>
<dbReference type="Proteomes" id="UP000629468">
    <property type="component" value="Unassembled WGS sequence"/>
</dbReference>